<keyword evidence="3" id="KW-1185">Reference proteome</keyword>
<dbReference type="Proteomes" id="UP000823046">
    <property type="component" value="Unassembled WGS sequence"/>
</dbReference>
<feature type="region of interest" description="Disordered" evidence="1">
    <location>
        <begin position="286"/>
        <end position="334"/>
    </location>
</feature>
<comment type="caution">
    <text evidence="2">The sequence shown here is derived from an EMBL/GenBank/DDBJ whole genome shotgun (WGS) entry which is preliminary data.</text>
</comment>
<gene>
    <name evidence="2" type="ORF">IE077_001843</name>
</gene>
<sequence>MRLRFLFPSKGNPIFEFDCDTKYDDVLTKASELTGWSKQCIVLKNGFPPVSINSLPDTRLCELLQHGDGITVQHVDQVGFQAVSTRCPPKRLRPSNKADSSENKVATLSSPTCERIVKHCRKKKKSFGGTSDEWAENLVNLFSKSSGNLNSAEKALKGTFRNAVQRRYRSSLAEKRWAAVQSSRHSIVMMPDFKFRVTFFTGPRSKTTEEYVALPKGLMGPIVTEAYNNSDESRMNLRPYYLAEAQPLIFWNMVRFFHGDIIKGFMEVAPELDWKFVGERHRELSEKAKENLRQKKEAEASKKHSTRTKEKKEHELSSPIPSGVCNGIDSPLQQ</sequence>
<reference evidence="2 3" key="1">
    <citation type="journal article" date="2020" name="bioRxiv">
        <title>Metabolic contributions of an alphaproteobacterial endosymbiont in the apicomplexan Cardiosporidium cionae.</title>
        <authorList>
            <person name="Hunter E.S."/>
            <person name="Paight C.J."/>
            <person name="Lane C.E."/>
        </authorList>
    </citation>
    <scope>NUCLEOTIDE SEQUENCE [LARGE SCALE GENOMIC DNA]</scope>
    <source>
        <strain evidence="2">ESH_2018</strain>
    </source>
</reference>
<proteinExistence type="predicted"/>
<name>A0ABQ7JCB2_9APIC</name>
<protein>
    <submittedName>
        <fullName evidence="2">Uncharacterized protein</fullName>
    </submittedName>
</protein>
<dbReference type="EMBL" id="JADAQX010000160">
    <property type="protein sequence ID" value="KAF8821583.1"/>
    <property type="molecule type" value="Genomic_DNA"/>
</dbReference>
<evidence type="ECO:0000313" key="2">
    <source>
        <dbReference type="EMBL" id="KAF8821583.1"/>
    </source>
</evidence>
<organism evidence="2 3">
    <name type="scientific">Cardiosporidium cionae</name>
    <dbReference type="NCBI Taxonomy" id="476202"/>
    <lineage>
        <taxon>Eukaryota</taxon>
        <taxon>Sar</taxon>
        <taxon>Alveolata</taxon>
        <taxon>Apicomplexa</taxon>
        <taxon>Aconoidasida</taxon>
        <taxon>Nephromycida</taxon>
        <taxon>Cardiosporidium</taxon>
    </lineage>
</organism>
<evidence type="ECO:0000313" key="3">
    <source>
        <dbReference type="Proteomes" id="UP000823046"/>
    </source>
</evidence>
<evidence type="ECO:0000256" key="1">
    <source>
        <dbReference type="SAM" id="MobiDB-lite"/>
    </source>
</evidence>
<feature type="compositionally biased region" description="Basic and acidic residues" evidence="1">
    <location>
        <begin position="286"/>
        <end position="316"/>
    </location>
</feature>
<accession>A0ABQ7JCB2</accession>